<keyword evidence="2" id="KW-0963">Cytoplasm</keyword>
<evidence type="ECO:0000256" key="2">
    <source>
        <dbReference type="ARBA" id="ARBA00022490"/>
    </source>
</evidence>
<dbReference type="Gene3D" id="3.10.20.90">
    <property type="entry name" value="Phosphatidylinositol 3-kinase Catalytic Subunit, Chain A, domain 1"/>
    <property type="match status" value="1"/>
</dbReference>
<dbReference type="SUPFAM" id="SSF54236">
    <property type="entry name" value="Ubiquitin-like"/>
    <property type="match status" value="1"/>
</dbReference>
<dbReference type="CDD" id="cd01789">
    <property type="entry name" value="Ubl_TBCB"/>
    <property type="match status" value="1"/>
</dbReference>
<evidence type="ECO:0000259" key="6">
    <source>
        <dbReference type="PROSITE" id="PS50053"/>
    </source>
</evidence>
<evidence type="ECO:0000256" key="5">
    <source>
        <dbReference type="SAM" id="MobiDB-lite"/>
    </source>
</evidence>
<feature type="region of interest" description="Disordered" evidence="5">
    <location>
        <begin position="150"/>
        <end position="183"/>
    </location>
</feature>
<dbReference type="GO" id="GO:0007021">
    <property type="term" value="P:tubulin complex assembly"/>
    <property type="evidence" value="ECO:0007669"/>
    <property type="project" value="InterPro"/>
</dbReference>
<evidence type="ECO:0000256" key="4">
    <source>
        <dbReference type="ARBA" id="ARBA00025779"/>
    </source>
</evidence>
<dbReference type="Gene3D" id="2.30.30.190">
    <property type="entry name" value="CAP Gly-rich-like domain"/>
    <property type="match status" value="1"/>
</dbReference>
<dbReference type="GO" id="GO:0031122">
    <property type="term" value="P:cytoplasmic microtubule organization"/>
    <property type="evidence" value="ECO:0007669"/>
    <property type="project" value="TreeGrafter"/>
</dbReference>
<dbReference type="InterPro" id="IPR029071">
    <property type="entry name" value="Ubiquitin-like_domsf"/>
</dbReference>
<protein>
    <recommendedName>
        <fullName evidence="9">CAP-Gly domain-containing protein</fullName>
    </recommendedName>
</protein>
<feature type="region of interest" description="Disordered" evidence="5">
    <location>
        <begin position="247"/>
        <end position="283"/>
    </location>
</feature>
<dbReference type="InterPro" id="IPR036859">
    <property type="entry name" value="CAP-Gly_dom_sf"/>
</dbReference>
<comment type="subcellular location">
    <subcellularLocation>
        <location evidence="1">Cytoplasm</location>
    </subcellularLocation>
</comment>
<dbReference type="AlphaFoldDB" id="A0A7S3UUL1"/>
<feature type="compositionally biased region" description="Basic and acidic residues" evidence="5">
    <location>
        <begin position="258"/>
        <end position="268"/>
    </location>
</feature>
<evidence type="ECO:0008006" key="9">
    <source>
        <dbReference type="Google" id="ProtNLM"/>
    </source>
</evidence>
<feature type="compositionally biased region" description="Acidic residues" evidence="5">
    <location>
        <begin position="269"/>
        <end position="283"/>
    </location>
</feature>
<gene>
    <name evidence="8" type="ORF">HAKA00212_LOCUS4349</name>
</gene>
<feature type="domain" description="CAP-Gly" evidence="7">
    <location>
        <begin position="211"/>
        <end position="253"/>
    </location>
</feature>
<evidence type="ECO:0000259" key="7">
    <source>
        <dbReference type="PROSITE" id="PS50245"/>
    </source>
</evidence>
<comment type="similarity">
    <text evidence="4">Belongs to the TBCB family.</text>
</comment>
<reference evidence="8" key="1">
    <citation type="submission" date="2021-01" db="EMBL/GenBank/DDBJ databases">
        <authorList>
            <person name="Corre E."/>
            <person name="Pelletier E."/>
            <person name="Niang G."/>
            <person name="Scheremetjew M."/>
            <person name="Finn R."/>
            <person name="Kale V."/>
            <person name="Holt S."/>
            <person name="Cochrane G."/>
            <person name="Meng A."/>
            <person name="Brown T."/>
            <person name="Cohen L."/>
        </authorList>
    </citation>
    <scope>NUCLEOTIDE SEQUENCE</scope>
    <source>
        <strain evidence="8">CCMP3107</strain>
    </source>
</reference>
<accession>A0A7S3UUL1</accession>
<dbReference type="Pfam" id="PF14560">
    <property type="entry name" value="Ubiquitin_2"/>
    <property type="match status" value="1"/>
</dbReference>
<dbReference type="GO" id="GO:0005634">
    <property type="term" value="C:nucleus"/>
    <property type="evidence" value="ECO:0007669"/>
    <property type="project" value="TreeGrafter"/>
</dbReference>
<dbReference type="PANTHER" id="PTHR18916">
    <property type="entry name" value="DYNACTIN 1-RELATED MICROTUBULE-BINDING"/>
    <property type="match status" value="1"/>
</dbReference>
<dbReference type="EMBL" id="HBIU01010329">
    <property type="protein sequence ID" value="CAE0625680.1"/>
    <property type="molecule type" value="Transcribed_RNA"/>
</dbReference>
<dbReference type="GO" id="GO:0005737">
    <property type="term" value="C:cytoplasm"/>
    <property type="evidence" value="ECO:0007669"/>
    <property type="project" value="UniProtKB-SubCell"/>
</dbReference>
<dbReference type="SUPFAM" id="SSF74924">
    <property type="entry name" value="Cap-Gly domain"/>
    <property type="match status" value="1"/>
</dbReference>
<dbReference type="InterPro" id="IPR000626">
    <property type="entry name" value="Ubiquitin-like_dom"/>
</dbReference>
<dbReference type="SMART" id="SM01052">
    <property type="entry name" value="CAP_GLY"/>
    <property type="match status" value="1"/>
</dbReference>
<dbReference type="PROSITE" id="PS50245">
    <property type="entry name" value="CAP_GLY_2"/>
    <property type="match status" value="1"/>
</dbReference>
<keyword evidence="3" id="KW-0143">Chaperone</keyword>
<dbReference type="InterPro" id="IPR000938">
    <property type="entry name" value="CAP-Gly_domain"/>
</dbReference>
<organism evidence="8">
    <name type="scientific">Heterosigma akashiwo</name>
    <name type="common">Chromophytic alga</name>
    <name type="synonym">Heterosigma carterae</name>
    <dbReference type="NCBI Taxonomy" id="2829"/>
    <lineage>
        <taxon>Eukaryota</taxon>
        <taxon>Sar</taxon>
        <taxon>Stramenopiles</taxon>
        <taxon>Ochrophyta</taxon>
        <taxon>Raphidophyceae</taxon>
        <taxon>Chattonellales</taxon>
        <taxon>Chattonellaceae</taxon>
        <taxon>Heterosigma</taxon>
    </lineage>
</organism>
<dbReference type="InterPro" id="IPR045172">
    <property type="entry name" value="TBCB_Ubl"/>
</dbReference>
<proteinExistence type="inferred from homology"/>
<dbReference type="GO" id="GO:0043014">
    <property type="term" value="F:alpha-tubulin binding"/>
    <property type="evidence" value="ECO:0007669"/>
    <property type="project" value="InterPro"/>
</dbReference>
<dbReference type="PROSITE" id="PS50053">
    <property type="entry name" value="UBIQUITIN_2"/>
    <property type="match status" value="1"/>
</dbReference>
<evidence type="ECO:0000256" key="1">
    <source>
        <dbReference type="ARBA" id="ARBA00004496"/>
    </source>
</evidence>
<evidence type="ECO:0000256" key="3">
    <source>
        <dbReference type="ARBA" id="ARBA00023186"/>
    </source>
</evidence>
<dbReference type="Pfam" id="PF01302">
    <property type="entry name" value="CAP_GLY"/>
    <property type="match status" value="1"/>
</dbReference>
<feature type="domain" description="Ubiquitin-like" evidence="6">
    <location>
        <begin position="33"/>
        <end position="108"/>
    </location>
</feature>
<dbReference type="GO" id="GO:0035371">
    <property type="term" value="C:microtubule plus-end"/>
    <property type="evidence" value="ECO:0007669"/>
    <property type="project" value="TreeGrafter"/>
</dbReference>
<dbReference type="PANTHER" id="PTHR18916:SF85">
    <property type="entry name" value="TUBULIN-FOLDING COFACTOR B"/>
    <property type="match status" value="1"/>
</dbReference>
<evidence type="ECO:0000313" key="8">
    <source>
        <dbReference type="EMBL" id="CAE0625680.1"/>
    </source>
</evidence>
<dbReference type="GO" id="GO:0007023">
    <property type="term" value="P:post-chaperonin tubulin folding pathway"/>
    <property type="evidence" value="ECO:0007669"/>
    <property type="project" value="InterPro"/>
</dbReference>
<name>A0A7S3UUL1_HETAK</name>
<sequence>MARQEQHEALRAIRNWVTAKDHEQYQNLPDGVVSVTISHSNLQARMMELKFDLHDSIQTVKERIRTHVGTAPQYQRLILRLNGEEICELGDGMLGYYSVESGMEIHVVDDDPYSLSRGGGLEDVSQVEKYRMTEEDYDRRSGTIRDWARQKKAADPTWFPDWEKKPTTGSSTGDGEPEEIPGPEAVAGMAVGQRCEVAPGARRGEIAFLGEVPELKPGHWVGVRLDEPLGKHDGTVKGRAVFSCPDKHGTFARPRHVRAGDFPERDPLAELEDDDDSEEEDEI</sequence>
<dbReference type="GO" id="GO:0051010">
    <property type="term" value="F:microtubule plus-end binding"/>
    <property type="evidence" value="ECO:0007669"/>
    <property type="project" value="TreeGrafter"/>
</dbReference>